<dbReference type="Proteomes" id="UP001165080">
    <property type="component" value="Unassembled WGS sequence"/>
</dbReference>
<dbReference type="AlphaFoldDB" id="A0A9W6F5A9"/>
<feature type="compositionally biased region" description="Basic and acidic residues" evidence="1">
    <location>
        <begin position="50"/>
        <end position="66"/>
    </location>
</feature>
<dbReference type="EMBL" id="BRXU01000015">
    <property type="protein sequence ID" value="GLC56325.1"/>
    <property type="molecule type" value="Genomic_DNA"/>
</dbReference>
<protein>
    <submittedName>
        <fullName evidence="2">Uncharacterized protein</fullName>
    </submittedName>
</protein>
<sequence length="129" mass="13024">MMRGSARTSQTSPASAPAIRMPDPEVSRHALHTRPPPLPSGPQGGGARFTADRQAGRAALRGDGKGAHGRVPEGGAAPPSRGREGGAHTPHSLSAASVPAEECPPTGEGRLSRNLARAPIPVPPPGCVT</sequence>
<gene>
    <name evidence="2" type="primary">PLESTB004329</name>
    <name evidence="2" type="ORF">PLESTB_001092700</name>
</gene>
<proteinExistence type="predicted"/>
<evidence type="ECO:0000256" key="1">
    <source>
        <dbReference type="SAM" id="MobiDB-lite"/>
    </source>
</evidence>
<accession>A0A9W6F5A9</accession>
<feature type="compositionally biased region" description="Pro residues" evidence="1">
    <location>
        <begin position="120"/>
        <end position="129"/>
    </location>
</feature>
<feature type="compositionally biased region" description="Polar residues" evidence="1">
    <location>
        <begin position="1"/>
        <end position="14"/>
    </location>
</feature>
<evidence type="ECO:0000313" key="2">
    <source>
        <dbReference type="EMBL" id="GLC56325.1"/>
    </source>
</evidence>
<keyword evidence="3" id="KW-1185">Reference proteome</keyword>
<evidence type="ECO:0000313" key="3">
    <source>
        <dbReference type="Proteomes" id="UP001165080"/>
    </source>
</evidence>
<feature type="region of interest" description="Disordered" evidence="1">
    <location>
        <begin position="1"/>
        <end position="129"/>
    </location>
</feature>
<organism evidence="2 3">
    <name type="scientific">Pleodorina starrii</name>
    <dbReference type="NCBI Taxonomy" id="330485"/>
    <lineage>
        <taxon>Eukaryota</taxon>
        <taxon>Viridiplantae</taxon>
        <taxon>Chlorophyta</taxon>
        <taxon>core chlorophytes</taxon>
        <taxon>Chlorophyceae</taxon>
        <taxon>CS clade</taxon>
        <taxon>Chlamydomonadales</taxon>
        <taxon>Volvocaceae</taxon>
        <taxon>Pleodorina</taxon>
    </lineage>
</organism>
<name>A0A9W6F5A9_9CHLO</name>
<comment type="caution">
    <text evidence="2">The sequence shown here is derived from an EMBL/GenBank/DDBJ whole genome shotgun (WGS) entry which is preliminary data.</text>
</comment>
<reference evidence="2 3" key="1">
    <citation type="journal article" date="2023" name="Commun. Biol.">
        <title>Reorganization of the ancestral sex-determining regions during the evolution of trioecy in Pleodorina starrii.</title>
        <authorList>
            <person name="Takahashi K."/>
            <person name="Suzuki S."/>
            <person name="Kawai-Toyooka H."/>
            <person name="Yamamoto K."/>
            <person name="Hamaji T."/>
            <person name="Ootsuki R."/>
            <person name="Yamaguchi H."/>
            <person name="Kawachi M."/>
            <person name="Higashiyama T."/>
            <person name="Nozaki H."/>
        </authorList>
    </citation>
    <scope>NUCLEOTIDE SEQUENCE [LARGE SCALE GENOMIC DNA]</scope>
    <source>
        <strain evidence="2 3">NIES-4479</strain>
    </source>
</reference>